<evidence type="ECO:0000256" key="7">
    <source>
        <dbReference type="ARBA" id="ARBA00023040"/>
    </source>
</evidence>
<evidence type="ECO:0000256" key="4">
    <source>
        <dbReference type="ARBA" id="ARBA00022507"/>
    </source>
</evidence>
<dbReference type="GO" id="GO:0019236">
    <property type="term" value="P:response to pheromone"/>
    <property type="evidence" value="ECO:0007669"/>
    <property type="project" value="UniProtKB-KW"/>
</dbReference>
<evidence type="ECO:0000313" key="13">
    <source>
        <dbReference type="Proteomes" id="UP000551758"/>
    </source>
</evidence>
<evidence type="ECO:0000313" key="12">
    <source>
        <dbReference type="EMBL" id="KAF5925161.1"/>
    </source>
</evidence>
<feature type="transmembrane region" description="Helical" evidence="11">
    <location>
        <begin position="6"/>
        <end position="28"/>
    </location>
</feature>
<feature type="non-terminal residue" evidence="12">
    <location>
        <position position="124"/>
    </location>
</feature>
<protein>
    <recommendedName>
        <fullName evidence="14">Vomeronasal type-1 receptor</fullName>
    </recommendedName>
</protein>
<keyword evidence="3" id="KW-1003">Cell membrane</keyword>
<gene>
    <name evidence="12" type="ORF">HPG69_008844</name>
</gene>
<accession>A0A7J7FB04</accession>
<keyword evidence="4" id="KW-0589">Pheromone response</keyword>
<dbReference type="InterPro" id="IPR004072">
    <property type="entry name" value="Vmron_rcpt_1"/>
</dbReference>
<evidence type="ECO:0008006" key="14">
    <source>
        <dbReference type="Google" id="ProtNLM"/>
    </source>
</evidence>
<evidence type="ECO:0000256" key="11">
    <source>
        <dbReference type="SAM" id="Phobius"/>
    </source>
</evidence>
<keyword evidence="10" id="KW-0807">Transducer</keyword>
<comment type="similarity">
    <text evidence="2">Belongs to the G-protein coupled receptor 1 family.</text>
</comment>
<comment type="subcellular location">
    <subcellularLocation>
        <location evidence="1">Cell membrane</location>
        <topology evidence="1">Multi-pass membrane protein</topology>
    </subcellularLocation>
</comment>
<evidence type="ECO:0000256" key="1">
    <source>
        <dbReference type="ARBA" id="ARBA00004651"/>
    </source>
</evidence>
<dbReference type="PANTHER" id="PTHR24062">
    <property type="entry name" value="VOMERONASAL TYPE-1 RECEPTOR"/>
    <property type="match status" value="1"/>
</dbReference>
<keyword evidence="9" id="KW-0675">Receptor</keyword>
<keyword evidence="8 11" id="KW-0472">Membrane</keyword>
<evidence type="ECO:0000256" key="8">
    <source>
        <dbReference type="ARBA" id="ARBA00023136"/>
    </source>
</evidence>
<sequence>TIFLLITGPGIVGNIFVFVNYTCIFFWGTEKFTHLILMHCLLQGMTKTVATFGLRNFLADIGCKLLFIWMGHHHQSQRPCVGKGEAKVQMAYPSLFSLLDPQFLDKHELTLLHLKHQQHKQITK</sequence>
<dbReference type="AlphaFoldDB" id="A0A7J7FB04"/>
<comment type="caution">
    <text evidence="12">The sequence shown here is derived from an EMBL/GenBank/DDBJ whole genome shotgun (WGS) entry which is preliminary data.</text>
</comment>
<evidence type="ECO:0000256" key="9">
    <source>
        <dbReference type="ARBA" id="ARBA00023170"/>
    </source>
</evidence>
<proteinExistence type="inferred from homology"/>
<reference evidence="12 13" key="1">
    <citation type="journal article" date="2020" name="Mol. Biol. Evol.">
        <title>Interspecific Gene Flow and the Evolution of Specialization in Black and White Rhinoceros.</title>
        <authorList>
            <person name="Moodley Y."/>
            <person name="Westbury M.V."/>
            <person name="Russo I.M."/>
            <person name="Gopalakrishnan S."/>
            <person name="Rakotoarivelo A."/>
            <person name="Olsen R.A."/>
            <person name="Prost S."/>
            <person name="Tunstall T."/>
            <person name="Ryder O.A."/>
            <person name="Dalen L."/>
            <person name="Bruford M.W."/>
        </authorList>
    </citation>
    <scope>NUCLEOTIDE SEQUENCE [LARGE SCALE GENOMIC DNA]</scope>
    <source>
        <strain evidence="12">SBR-YM</strain>
        <tissue evidence="12">Skin</tissue>
    </source>
</reference>
<dbReference type="EMBL" id="JACDTQ010000823">
    <property type="protein sequence ID" value="KAF5925161.1"/>
    <property type="molecule type" value="Genomic_DNA"/>
</dbReference>
<evidence type="ECO:0000256" key="6">
    <source>
        <dbReference type="ARBA" id="ARBA00022989"/>
    </source>
</evidence>
<keyword evidence="13" id="KW-1185">Reference proteome</keyword>
<name>A0A7J7FB04_DICBM</name>
<evidence type="ECO:0000256" key="5">
    <source>
        <dbReference type="ARBA" id="ARBA00022692"/>
    </source>
</evidence>
<dbReference type="GO" id="GO:0005886">
    <property type="term" value="C:plasma membrane"/>
    <property type="evidence" value="ECO:0007669"/>
    <property type="project" value="UniProtKB-SubCell"/>
</dbReference>
<evidence type="ECO:0000256" key="3">
    <source>
        <dbReference type="ARBA" id="ARBA00022475"/>
    </source>
</evidence>
<keyword evidence="5 11" id="KW-0812">Transmembrane</keyword>
<keyword evidence="6 11" id="KW-1133">Transmembrane helix</keyword>
<organism evidence="12 13">
    <name type="scientific">Diceros bicornis minor</name>
    <name type="common">South-central black rhinoceros</name>
    <dbReference type="NCBI Taxonomy" id="77932"/>
    <lineage>
        <taxon>Eukaryota</taxon>
        <taxon>Metazoa</taxon>
        <taxon>Chordata</taxon>
        <taxon>Craniata</taxon>
        <taxon>Vertebrata</taxon>
        <taxon>Euteleostomi</taxon>
        <taxon>Mammalia</taxon>
        <taxon>Eutheria</taxon>
        <taxon>Laurasiatheria</taxon>
        <taxon>Perissodactyla</taxon>
        <taxon>Rhinocerotidae</taxon>
        <taxon>Diceros</taxon>
    </lineage>
</organism>
<evidence type="ECO:0000256" key="2">
    <source>
        <dbReference type="ARBA" id="ARBA00010663"/>
    </source>
</evidence>
<dbReference type="GO" id="GO:0016503">
    <property type="term" value="F:pheromone receptor activity"/>
    <property type="evidence" value="ECO:0007669"/>
    <property type="project" value="InterPro"/>
</dbReference>
<evidence type="ECO:0000256" key="10">
    <source>
        <dbReference type="ARBA" id="ARBA00023224"/>
    </source>
</evidence>
<keyword evidence="7" id="KW-0297">G-protein coupled receptor</keyword>
<dbReference type="Proteomes" id="UP000551758">
    <property type="component" value="Unassembled WGS sequence"/>
</dbReference>